<dbReference type="InterPro" id="IPR051534">
    <property type="entry name" value="CBASS_pafABC_assoc_protein"/>
</dbReference>
<sequence>MRAGRLLSLLLLLQTRGRMTAPEIARELEVSVRTVYRDVEALSAAGVPVYADRGPAGGYRLLDGYRTRLNGLTPAEAAALFLAGLPGPAGELGLGEEAAAAGLKLLAALPPEPRSQAARMRERFHLEAPGWYRSADDVPHLATVADAVWAERPLRMRYVRWGKREVERVVHPYGLVLKGGSWYLVAGVAGEAGGGDGTRTYRVARIVSVEPLPGRFTRPPGFDLAEYWRRWSAEFLRRMYTAEATVRLAPGAADLLRHMMGDVADEALAAAGPPDARGWVTLRLRVESLTHARRQLLCLGADVEVLGPPRLRALMEEAVRDLAVLYGAAARPGEPGRLRDPAVRE</sequence>
<dbReference type="InterPro" id="IPR001034">
    <property type="entry name" value="DeoR_HTH"/>
</dbReference>
<dbReference type="InterPro" id="IPR036388">
    <property type="entry name" value="WH-like_DNA-bd_sf"/>
</dbReference>
<dbReference type="Pfam" id="PF25583">
    <property type="entry name" value="WCX"/>
    <property type="match status" value="1"/>
</dbReference>
<feature type="domain" description="HTH deoR-type" evidence="3">
    <location>
        <begin position="2"/>
        <end position="57"/>
    </location>
</feature>
<evidence type="ECO:0000256" key="2">
    <source>
        <dbReference type="ARBA" id="ARBA00023163"/>
    </source>
</evidence>
<dbReference type="InterPro" id="IPR057727">
    <property type="entry name" value="WCX_dom"/>
</dbReference>
<dbReference type="PANTHER" id="PTHR34580:SF1">
    <property type="entry name" value="PROTEIN PAFC"/>
    <property type="match status" value="1"/>
</dbReference>
<dbReference type="Pfam" id="PF08279">
    <property type="entry name" value="HTH_11"/>
    <property type="match status" value="1"/>
</dbReference>
<dbReference type="Pfam" id="PF13280">
    <property type="entry name" value="WYL"/>
    <property type="match status" value="1"/>
</dbReference>
<evidence type="ECO:0000256" key="1">
    <source>
        <dbReference type="ARBA" id="ARBA00023015"/>
    </source>
</evidence>
<gene>
    <name evidence="4" type="ORF">SAMN04489764_4043</name>
</gene>
<proteinExistence type="predicted"/>
<dbReference type="GO" id="GO:0003677">
    <property type="term" value="F:DNA binding"/>
    <property type="evidence" value="ECO:0007669"/>
    <property type="project" value="UniProtKB-KW"/>
</dbReference>
<keyword evidence="5" id="KW-1185">Reference proteome</keyword>
<organism evidence="4 5">
    <name type="scientific">Thermostaphylospora chromogena</name>
    <dbReference type="NCBI Taxonomy" id="35622"/>
    <lineage>
        <taxon>Bacteria</taxon>
        <taxon>Bacillati</taxon>
        <taxon>Actinomycetota</taxon>
        <taxon>Actinomycetes</taxon>
        <taxon>Streptosporangiales</taxon>
        <taxon>Thermomonosporaceae</taxon>
        <taxon>Thermostaphylospora</taxon>
    </lineage>
</organism>
<dbReference type="PROSITE" id="PS51000">
    <property type="entry name" value="HTH_DEOR_2"/>
    <property type="match status" value="1"/>
</dbReference>
<dbReference type="RefSeq" id="WP_093261020.1">
    <property type="nucleotide sequence ID" value="NZ_FNKK01000002.1"/>
</dbReference>
<dbReference type="AlphaFoldDB" id="A0A1H1H519"/>
<evidence type="ECO:0000313" key="5">
    <source>
        <dbReference type="Proteomes" id="UP000217103"/>
    </source>
</evidence>
<evidence type="ECO:0000259" key="3">
    <source>
        <dbReference type="PROSITE" id="PS51000"/>
    </source>
</evidence>
<dbReference type="SUPFAM" id="SSF46785">
    <property type="entry name" value="Winged helix' DNA-binding domain"/>
    <property type="match status" value="1"/>
</dbReference>
<dbReference type="GO" id="GO:0003700">
    <property type="term" value="F:DNA-binding transcription factor activity"/>
    <property type="evidence" value="ECO:0007669"/>
    <property type="project" value="InterPro"/>
</dbReference>
<dbReference type="PROSITE" id="PS52050">
    <property type="entry name" value="WYL"/>
    <property type="match status" value="1"/>
</dbReference>
<dbReference type="Proteomes" id="UP000217103">
    <property type="component" value="Unassembled WGS sequence"/>
</dbReference>
<dbReference type="InterPro" id="IPR028349">
    <property type="entry name" value="PafC-like"/>
</dbReference>
<keyword evidence="4" id="KW-0238">DNA-binding</keyword>
<dbReference type="InterPro" id="IPR013196">
    <property type="entry name" value="HTH_11"/>
</dbReference>
<keyword evidence="2" id="KW-0804">Transcription</keyword>
<accession>A0A1H1H519</accession>
<dbReference type="Gene3D" id="1.10.10.10">
    <property type="entry name" value="Winged helix-like DNA-binding domain superfamily/Winged helix DNA-binding domain"/>
    <property type="match status" value="1"/>
</dbReference>
<dbReference type="EMBL" id="FNKK01000002">
    <property type="protein sequence ID" value="SDR20198.1"/>
    <property type="molecule type" value="Genomic_DNA"/>
</dbReference>
<dbReference type="OrthoDB" id="3171994at2"/>
<dbReference type="PANTHER" id="PTHR34580">
    <property type="match status" value="1"/>
</dbReference>
<dbReference type="InterPro" id="IPR036390">
    <property type="entry name" value="WH_DNA-bd_sf"/>
</dbReference>
<name>A0A1H1H519_9ACTN</name>
<dbReference type="InterPro" id="IPR026881">
    <property type="entry name" value="WYL_dom"/>
</dbReference>
<dbReference type="PIRSF" id="PIRSF016838">
    <property type="entry name" value="PafC"/>
    <property type="match status" value="1"/>
</dbReference>
<evidence type="ECO:0000313" key="4">
    <source>
        <dbReference type="EMBL" id="SDR20198.1"/>
    </source>
</evidence>
<protein>
    <submittedName>
        <fullName evidence="4">Predicted DNA-binding transcriptional regulator YafY, contains an HTH and WYL domains</fullName>
    </submittedName>
</protein>
<keyword evidence="1" id="KW-0805">Transcription regulation</keyword>
<reference evidence="4 5" key="1">
    <citation type="submission" date="2016-10" db="EMBL/GenBank/DDBJ databases">
        <authorList>
            <person name="de Groot N.N."/>
        </authorList>
    </citation>
    <scope>NUCLEOTIDE SEQUENCE [LARGE SCALE GENOMIC DNA]</scope>
    <source>
        <strain evidence="4 5">DSM 43794</strain>
    </source>
</reference>
<dbReference type="STRING" id="35622.SAMN04489764_4043"/>